<feature type="compositionally biased region" description="Basic residues" evidence="1">
    <location>
        <begin position="413"/>
        <end position="423"/>
    </location>
</feature>
<dbReference type="InterPro" id="IPR016095">
    <property type="entry name" value="Ribosomal_uL1_3-a/b-sand"/>
</dbReference>
<dbReference type="Pfam" id="PF00687">
    <property type="entry name" value="Ribosomal_L1"/>
    <property type="match status" value="1"/>
</dbReference>
<dbReference type="AlphaFoldDB" id="A0ABD0Z525"/>
<accession>A0ABD0Z525</accession>
<dbReference type="SUPFAM" id="SSF56808">
    <property type="entry name" value="Ribosomal protein L1"/>
    <property type="match status" value="1"/>
</dbReference>
<keyword evidence="3" id="KW-1185">Reference proteome</keyword>
<feature type="compositionally biased region" description="Pro residues" evidence="1">
    <location>
        <begin position="1"/>
        <end position="10"/>
    </location>
</feature>
<proteinExistence type="predicted"/>
<evidence type="ECO:0000313" key="3">
    <source>
        <dbReference type="Proteomes" id="UP001558713"/>
    </source>
</evidence>
<feature type="compositionally biased region" description="Basic and acidic residues" evidence="1">
    <location>
        <begin position="380"/>
        <end position="396"/>
    </location>
</feature>
<comment type="caution">
    <text evidence="2">The sequence shown here is derived from an EMBL/GenBank/DDBJ whole genome shotgun (WGS) entry which is preliminary data.</text>
</comment>
<reference evidence="2 3" key="1">
    <citation type="submission" date="2024-04" db="EMBL/GenBank/DDBJ databases">
        <title>Genome assembly C_amara_ONT_v2.</title>
        <authorList>
            <person name="Yant L."/>
            <person name="Moore C."/>
            <person name="Slenker M."/>
        </authorList>
    </citation>
    <scope>NUCLEOTIDE SEQUENCE [LARGE SCALE GENOMIC DNA]</scope>
    <source>
        <tissue evidence="2">Leaf</tissue>
    </source>
</reference>
<dbReference type="InterPro" id="IPR023674">
    <property type="entry name" value="Ribosomal_uL1-like"/>
</dbReference>
<protein>
    <submittedName>
        <fullName evidence="2">Large ribosomal subunit protein uL1y</fullName>
    </submittedName>
</protein>
<dbReference type="PANTHER" id="PTHR23105">
    <property type="entry name" value="RIBOSOMAL PROTEIN L7AE FAMILY MEMBER"/>
    <property type="match status" value="1"/>
</dbReference>
<feature type="region of interest" description="Disordered" evidence="1">
    <location>
        <begin position="340"/>
        <end position="423"/>
    </location>
</feature>
<sequence>MTTAVSPPPQQQTEELVLASQNSRVSPKTVNSAIDVLLKWRSDKSKTEKPQLLEQDEFVYLIVTLKKIPQTSRTNAYRIRIPHPLINATEDSPELCLIIDDRPKSGLTKADARKKIEAENIPITKVLKLSKLKSDYRAFEAKRKLCDSYDMFFADRRVIPLLPRLIGKKFFACKKIPVAIDLKHKNWKEQMEKACGSAMFFMRTGTCSVVKVGKLSMESEEIAENVMETLNGVVEILPNKWKYVRSLHLKLSESLALPIYQSVPDLKLKIDAFETGKSVAKEEKKGKSEAVAVVDGSESGEKSVSAKGKKKKGRIHEVRYMDSNVSEVLDEDEIGGDEDKNEIVFESGDKEKKMKKRKKEISEVAESEKPMKKAAKGKKIKSDVVKVNEKTKDGLKAKKATKIAKDESGGGLKPKKKKSVLRK</sequence>
<dbReference type="InterPro" id="IPR028364">
    <property type="entry name" value="Ribosomal_uL1/biogenesis"/>
</dbReference>
<evidence type="ECO:0000313" key="2">
    <source>
        <dbReference type="EMBL" id="KAL1189798.1"/>
    </source>
</evidence>
<organism evidence="2 3">
    <name type="scientific">Cardamine amara subsp. amara</name>
    <dbReference type="NCBI Taxonomy" id="228776"/>
    <lineage>
        <taxon>Eukaryota</taxon>
        <taxon>Viridiplantae</taxon>
        <taxon>Streptophyta</taxon>
        <taxon>Embryophyta</taxon>
        <taxon>Tracheophyta</taxon>
        <taxon>Spermatophyta</taxon>
        <taxon>Magnoliopsida</taxon>
        <taxon>eudicotyledons</taxon>
        <taxon>Gunneridae</taxon>
        <taxon>Pentapetalae</taxon>
        <taxon>rosids</taxon>
        <taxon>malvids</taxon>
        <taxon>Brassicales</taxon>
        <taxon>Brassicaceae</taxon>
        <taxon>Cardamineae</taxon>
        <taxon>Cardamine</taxon>
    </lineage>
</organism>
<name>A0ABD0Z525_CARAN</name>
<evidence type="ECO:0000256" key="1">
    <source>
        <dbReference type="SAM" id="MobiDB-lite"/>
    </source>
</evidence>
<dbReference type="EMBL" id="JBANAX010000888">
    <property type="protein sequence ID" value="KAL1189798.1"/>
    <property type="molecule type" value="Genomic_DNA"/>
</dbReference>
<feature type="compositionally biased region" description="Basic and acidic residues" evidence="1">
    <location>
        <begin position="360"/>
        <end position="371"/>
    </location>
</feature>
<feature type="compositionally biased region" description="Basic and acidic residues" evidence="1">
    <location>
        <begin position="340"/>
        <end position="352"/>
    </location>
</feature>
<dbReference type="Gene3D" id="3.40.50.790">
    <property type="match status" value="1"/>
</dbReference>
<dbReference type="FunFam" id="3.40.50.790:FF:000012">
    <property type="entry name" value="Ribosomal protein L1p/L10e family"/>
    <property type="match status" value="1"/>
</dbReference>
<gene>
    <name evidence="2" type="ORF">V5N11_036276</name>
</gene>
<dbReference type="CDD" id="cd00403">
    <property type="entry name" value="Ribosomal_L1"/>
    <property type="match status" value="1"/>
</dbReference>
<feature type="region of interest" description="Disordered" evidence="1">
    <location>
        <begin position="1"/>
        <end position="22"/>
    </location>
</feature>
<feature type="compositionally biased region" description="Polar residues" evidence="1">
    <location>
        <begin position="11"/>
        <end position="22"/>
    </location>
</feature>
<dbReference type="Proteomes" id="UP001558713">
    <property type="component" value="Unassembled WGS sequence"/>
</dbReference>
<dbReference type="InterPro" id="IPR050257">
    <property type="entry name" value="eL8/uL1-like"/>
</dbReference>